<evidence type="ECO:0000313" key="2">
    <source>
        <dbReference type="Proteomes" id="UP000033393"/>
    </source>
</evidence>
<dbReference type="Proteomes" id="UP000033393">
    <property type="component" value="Unassembled WGS sequence"/>
</dbReference>
<evidence type="ECO:0000313" key="1">
    <source>
        <dbReference type="EMBL" id="KJK51789.1"/>
    </source>
</evidence>
<sequence>MEVQLRGRFRGFELANAAPRPGLLTAFRIVGRVYVVGNAIGILALKGKRRAWLAVRSWSR</sequence>
<gene>
    <name evidence="1" type="ORF">UK23_05620</name>
</gene>
<name>A0A0F0H7T7_LENAE</name>
<dbReference type="EMBL" id="JYJG01000027">
    <property type="protein sequence ID" value="KJK51789.1"/>
    <property type="molecule type" value="Genomic_DNA"/>
</dbReference>
<dbReference type="RefSeq" id="WP_045310288.1">
    <property type="nucleotide sequence ID" value="NZ_JYJG01000027.1"/>
</dbReference>
<organism evidence="1 2">
    <name type="scientific">Lentzea aerocolonigenes</name>
    <name type="common">Lechevalieria aerocolonigenes</name>
    <name type="synonym">Saccharothrix aerocolonigenes</name>
    <dbReference type="NCBI Taxonomy" id="68170"/>
    <lineage>
        <taxon>Bacteria</taxon>
        <taxon>Bacillati</taxon>
        <taxon>Actinomycetota</taxon>
        <taxon>Actinomycetes</taxon>
        <taxon>Pseudonocardiales</taxon>
        <taxon>Pseudonocardiaceae</taxon>
        <taxon>Lentzea</taxon>
    </lineage>
</organism>
<comment type="caution">
    <text evidence="1">The sequence shown here is derived from an EMBL/GenBank/DDBJ whole genome shotgun (WGS) entry which is preliminary data.</text>
</comment>
<keyword evidence="2" id="KW-1185">Reference proteome</keyword>
<protein>
    <submittedName>
        <fullName evidence="1">Uncharacterized protein</fullName>
    </submittedName>
</protein>
<accession>A0A0F0H7T7</accession>
<dbReference type="AlphaFoldDB" id="A0A0F0H7T7"/>
<proteinExistence type="predicted"/>
<reference evidence="1 2" key="1">
    <citation type="submission" date="2015-02" db="EMBL/GenBank/DDBJ databases">
        <authorList>
            <person name="Ju K.-S."/>
            <person name="Doroghazi J.R."/>
            <person name="Metcalf W."/>
        </authorList>
    </citation>
    <scope>NUCLEOTIDE SEQUENCE [LARGE SCALE GENOMIC DNA]</scope>
    <source>
        <strain evidence="1 2">NRRL B-16140</strain>
    </source>
</reference>
<dbReference type="PATRIC" id="fig|68170.10.peg.6690"/>